<dbReference type="InterPro" id="IPR035441">
    <property type="entry name" value="TFIIS/LEDGF_dom_sf"/>
</dbReference>
<feature type="domain" description="TFIIS central" evidence="6">
    <location>
        <begin position="130"/>
        <end position="207"/>
    </location>
</feature>
<evidence type="ECO:0000256" key="2">
    <source>
        <dbReference type="ARBA" id="ARBA00023242"/>
    </source>
</evidence>
<dbReference type="Pfam" id="PF07500">
    <property type="entry name" value="TFIIS_M"/>
    <property type="match status" value="1"/>
</dbReference>
<dbReference type="InterPro" id="IPR017923">
    <property type="entry name" value="TFIIS_N"/>
</dbReference>
<dbReference type="SUPFAM" id="SSF47676">
    <property type="entry name" value="Conserved domain common to transcription factors TFIIS, elongin A, CRSP70"/>
    <property type="match status" value="1"/>
</dbReference>
<dbReference type="InterPro" id="IPR036575">
    <property type="entry name" value="TFIIS_cen_dom_sf"/>
</dbReference>
<proteinExistence type="predicted"/>
<organism evidence="7 8">
    <name type="scientific">Batillaria attramentaria</name>
    <dbReference type="NCBI Taxonomy" id="370345"/>
    <lineage>
        <taxon>Eukaryota</taxon>
        <taxon>Metazoa</taxon>
        <taxon>Spiralia</taxon>
        <taxon>Lophotrochozoa</taxon>
        <taxon>Mollusca</taxon>
        <taxon>Gastropoda</taxon>
        <taxon>Caenogastropoda</taxon>
        <taxon>Sorbeoconcha</taxon>
        <taxon>Cerithioidea</taxon>
        <taxon>Batillariidae</taxon>
        <taxon>Batillaria</taxon>
    </lineage>
</organism>
<dbReference type="SUPFAM" id="SSF46942">
    <property type="entry name" value="Elongation factor TFIIS domain 2"/>
    <property type="match status" value="1"/>
</dbReference>
<protein>
    <recommendedName>
        <fullName evidence="9">Transcription elongation factor A N-terminal and central domain-containing protein 2</fullName>
    </recommendedName>
</protein>
<dbReference type="PROSITE" id="PS51321">
    <property type="entry name" value="TFIIS_CENTRAL"/>
    <property type="match status" value="1"/>
</dbReference>
<evidence type="ECO:0000313" key="8">
    <source>
        <dbReference type="Proteomes" id="UP001519460"/>
    </source>
</evidence>
<feature type="domain" description="TFIIS N-terminal" evidence="5">
    <location>
        <begin position="39"/>
        <end position="113"/>
    </location>
</feature>
<dbReference type="Pfam" id="PF08711">
    <property type="entry name" value="Med26"/>
    <property type="match status" value="1"/>
</dbReference>
<name>A0ABD0LNK5_9CAEN</name>
<dbReference type="PROSITE" id="PS51319">
    <property type="entry name" value="TFIIS_N"/>
    <property type="match status" value="1"/>
</dbReference>
<feature type="region of interest" description="Disordered" evidence="4">
    <location>
        <begin position="1"/>
        <end position="25"/>
    </location>
</feature>
<evidence type="ECO:0000259" key="6">
    <source>
        <dbReference type="PROSITE" id="PS51321"/>
    </source>
</evidence>
<evidence type="ECO:0000256" key="1">
    <source>
        <dbReference type="ARBA" id="ARBA00004123"/>
    </source>
</evidence>
<evidence type="ECO:0000313" key="7">
    <source>
        <dbReference type="EMBL" id="KAK7501068.1"/>
    </source>
</evidence>
<accession>A0ABD0LNK5</accession>
<dbReference type="InterPro" id="IPR003618">
    <property type="entry name" value="TFIIS_cen_dom"/>
</dbReference>
<gene>
    <name evidence="7" type="ORF">BaRGS_00007553</name>
</gene>
<comment type="subcellular location">
    <subcellularLocation>
        <location evidence="1 3">Nucleus</location>
    </subcellularLocation>
</comment>
<evidence type="ECO:0000256" key="3">
    <source>
        <dbReference type="PROSITE-ProRule" id="PRU00649"/>
    </source>
</evidence>
<reference evidence="7 8" key="1">
    <citation type="journal article" date="2023" name="Sci. Data">
        <title>Genome assembly of the Korean intertidal mud-creeper Batillaria attramentaria.</title>
        <authorList>
            <person name="Patra A.K."/>
            <person name="Ho P.T."/>
            <person name="Jun S."/>
            <person name="Lee S.J."/>
            <person name="Kim Y."/>
            <person name="Won Y.J."/>
        </authorList>
    </citation>
    <scope>NUCLEOTIDE SEQUENCE [LARGE SCALE GENOMIC DNA]</scope>
    <source>
        <strain evidence="7">Wonlab-2016</strain>
    </source>
</reference>
<dbReference type="Proteomes" id="UP001519460">
    <property type="component" value="Unassembled WGS sequence"/>
</dbReference>
<keyword evidence="2 3" id="KW-0539">Nucleus</keyword>
<evidence type="ECO:0000259" key="5">
    <source>
        <dbReference type="PROSITE" id="PS51319"/>
    </source>
</evidence>
<evidence type="ECO:0008006" key="9">
    <source>
        <dbReference type="Google" id="ProtNLM"/>
    </source>
</evidence>
<dbReference type="GO" id="GO:0005634">
    <property type="term" value="C:nucleus"/>
    <property type="evidence" value="ECO:0007669"/>
    <property type="project" value="UniProtKB-SubCell"/>
</dbReference>
<dbReference type="SMART" id="SM00509">
    <property type="entry name" value="TFS2N"/>
    <property type="match status" value="1"/>
</dbReference>
<dbReference type="EMBL" id="JACVVK020000033">
    <property type="protein sequence ID" value="KAK7501068.1"/>
    <property type="molecule type" value="Genomic_DNA"/>
</dbReference>
<dbReference type="Gene3D" id="1.20.930.10">
    <property type="entry name" value="Conserved domain common to transcription factors TFIIS, elongin A, CRSP70"/>
    <property type="match status" value="1"/>
</dbReference>
<dbReference type="Gene3D" id="1.10.472.30">
    <property type="entry name" value="Transcription elongation factor S-II, central domain"/>
    <property type="match status" value="1"/>
</dbReference>
<dbReference type="AlphaFoldDB" id="A0ABD0LNK5"/>
<dbReference type="InterPro" id="IPR003617">
    <property type="entry name" value="TFIIS/CRSP70_N_sub"/>
</dbReference>
<dbReference type="CDD" id="cd00183">
    <property type="entry name" value="TFIIS_I"/>
    <property type="match status" value="1"/>
</dbReference>
<evidence type="ECO:0000256" key="4">
    <source>
        <dbReference type="SAM" id="MobiDB-lite"/>
    </source>
</evidence>
<keyword evidence="8" id="KW-1185">Reference proteome</keyword>
<sequence>MEKFVVKTPRATQQRPPAQRTPEKRQATIESLRGVVVVEDIQRHKARLRLPDQSPDILLDSLRELALKIPPKHVLKSTKIGHTVYKLRHHSDENVAKEAKALYKKWRQFFEEFRERPQIEVKCDAKSERVRNSGRKFLADALSLEVSDPLVDSIEREIFHQSSRLSGVHYRRTMRALVFKLKHSDSVRSQVLDRSLTVEELVKQFRK</sequence>
<comment type="caution">
    <text evidence="7">The sequence shown here is derived from an EMBL/GenBank/DDBJ whole genome shotgun (WGS) entry which is preliminary data.</text>
</comment>